<protein>
    <submittedName>
        <fullName evidence="1">Type II toxin-antitoxin system HicB family antitoxin</fullName>
    </submittedName>
</protein>
<dbReference type="SUPFAM" id="SSF143100">
    <property type="entry name" value="TTHA1013/TTHA0281-like"/>
    <property type="match status" value="1"/>
</dbReference>
<evidence type="ECO:0000313" key="1">
    <source>
        <dbReference type="EMBL" id="MTD32634.1"/>
    </source>
</evidence>
<evidence type="ECO:0000313" key="2">
    <source>
        <dbReference type="EMBL" id="MTD34101.1"/>
    </source>
</evidence>
<dbReference type="InterPro" id="IPR035069">
    <property type="entry name" value="TTHA1013/TTHA0281-like"/>
</dbReference>
<dbReference type="Proteomes" id="UP000446658">
    <property type="component" value="Unassembled WGS sequence"/>
</dbReference>
<dbReference type="EMBL" id="WLYX01000001">
    <property type="protein sequence ID" value="MTD34101.1"/>
    <property type="molecule type" value="Genomic_DNA"/>
</dbReference>
<proteinExistence type="predicted"/>
<dbReference type="RefSeq" id="WP_230369117.1">
    <property type="nucleotide sequence ID" value="NZ_WLYX01000001.1"/>
</dbReference>
<reference evidence="1 3" key="1">
    <citation type="submission" date="2019-11" db="EMBL/GenBank/DDBJ databases">
        <title>Draft genome sequence of Paludibacterium sp. dN18-1.</title>
        <authorList>
            <person name="Im W.-T."/>
        </authorList>
    </citation>
    <scope>NUCLEOTIDE SEQUENCE [LARGE SCALE GENOMIC DNA]</scope>
    <source>
        <strain evidence="3">dN 18-1</strain>
        <strain evidence="1">DN 18-1</strain>
    </source>
</reference>
<dbReference type="Gene3D" id="3.30.160.250">
    <property type="match status" value="1"/>
</dbReference>
<dbReference type="AlphaFoldDB" id="A0A844GCZ1"/>
<sequence>MNVEFPDVPEALTYGADREEALQHATDALLTAFMIYQDDRKSFPVPASHGEDFIALPIMASLKVLLHNAMIEKGVRKVDLARMTGWANPQIERILDPRHQSKVNLIEEALRHLGKGIVGKTVDL</sequence>
<accession>A0A844GCZ1</accession>
<keyword evidence="3" id="KW-1185">Reference proteome</keyword>
<gene>
    <name evidence="1" type="ORF">GKE73_02905</name>
    <name evidence="2" type="ORF">GKE73_16920</name>
</gene>
<evidence type="ECO:0000313" key="3">
    <source>
        <dbReference type="Proteomes" id="UP000446658"/>
    </source>
</evidence>
<comment type="caution">
    <text evidence="1">The sequence shown here is derived from an EMBL/GenBank/DDBJ whole genome shotgun (WGS) entry which is preliminary data.</text>
</comment>
<dbReference type="EMBL" id="WLYX01000001">
    <property type="protein sequence ID" value="MTD32634.1"/>
    <property type="molecule type" value="Genomic_DNA"/>
</dbReference>
<name>A0A844GCZ1_9NEIS</name>
<organism evidence="1 3">
    <name type="scientific">Paludibacterium denitrificans</name>
    <dbReference type="NCBI Taxonomy" id="2675226"/>
    <lineage>
        <taxon>Bacteria</taxon>
        <taxon>Pseudomonadati</taxon>
        <taxon>Pseudomonadota</taxon>
        <taxon>Betaproteobacteria</taxon>
        <taxon>Neisseriales</taxon>
        <taxon>Chromobacteriaceae</taxon>
        <taxon>Paludibacterium</taxon>
    </lineage>
</organism>